<gene>
    <name evidence="1" type="ORF">VNO77_08660</name>
</gene>
<evidence type="ECO:0000313" key="1">
    <source>
        <dbReference type="EMBL" id="KAK7350269.1"/>
    </source>
</evidence>
<accession>A0AAN9QWP2</accession>
<dbReference type="EMBL" id="JAYMYQ010000002">
    <property type="protein sequence ID" value="KAK7350269.1"/>
    <property type="molecule type" value="Genomic_DNA"/>
</dbReference>
<comment type="caution">
    <text evidence="1">The sequence shown here is derived from an EMBL/GenBank/DDBJ whole genome shotgun (WGS) entry which is preliminary data.</text>
</comment>
<organism evidence="1 2">
    <name type="scientific">Canavalia gladiata</name>
    <name type="common">Sword bean</name>
    <name type="synonym">Dolichos gladiatus</name>
    <dbReference type="NCBI Taxonomy" id="3824"/>
    <lineage>
        <taxon>Eukaryota</taxon>
        <taxon>Viridiplantae</taxon>
        <taxon>Streptophyta</taxon>
        <taxon>Embryophyta</taxon>
        <taxon>Tracheophyta</taxon>
        <taxon>Spermatophyta</taxon>
        <taxon>Magnoliopsida</taxon>
        <taxon>eudicotyledons</taxon>
        <taxon>Gunneridae</taxon>
        <taxon>Pentapetalae</taxon>
        <taxon>rosids</taxon>
        <taxon>fabids</taxon>
        <taxon>Fabales</taxon>
        <taxon>Fabaceae</taxon>
        <taxon>Papilionoideae</taxon>
        <taxon>50 kb inversion clade</taxon>
        <taxon>NPAAA clade</taxon>
        <taxon>indigoferoid/millettioid clade</taxon>
        <taxon>Phaseoleae</taxon>
        <taxon>Canavalia</taxon>
    </lineage>
</organism>
<protein>
    <submittedName>
        <fullName evidence="1">Uncharacterized protein</fullName>
    </submittedName>
</protein>
<proteinExistence type="predicted"/>
<dbReference type="Proteomes" id="UP001367508">
    <property type="component" value="Unassembled WGS sequence"/>
</dbReference>
<dbReference type="AlphaFoldDB" id="A0AAN9QWP2"/>
<name>A0AAN9QWP2_CANGL</name>
<evidence type="ECO:0000313" key="2">
    <source>
        <dbReference type="Proteomes" id="UP001367508"/>
    </source>
</evidence>
<sequence>MSTLLESISQISSEYSDLTLQEMPIDYKSPFLHSEIASTLKHMVSSGHRKAEIRKSSSLEKFSISFQIPADCIINKIDMDKVVLSYQNFTQLRAEGKTNLTRQFSFKERMEGWNVERRQRENGTYDVVNLIDAQ</sequence>
<keyword evidence="2" id="KW-1185">Reference proteome</keyword>
<reference evidence="1 2" key="1">
    <citation type="submission" date="2024-01" db="EMBL/GenBank/DDBJ databases">
        <title>The genomes of 5 underutilized Papilionoideae crops provide insights into root nodulation and disease resistanc.</title>
        <authorList>
            <person name="Jiang F."/>
        </authorList>
    </citation>
    <scope>NUCLEOTIDE SEQUENCE [LARGE SCALE GENOMIC DNA]</scope>
    <source>
        <strain evidence="1">LVBAO_FW01</strain>
        <tissue evidence="1">Leaves</tissue>
    </source>
</reference>